<accession>A0ABR4GL81</accession>
<name>A0ABR4GL81_9EURO</name>
<keyword evidence="1" id="KW-1133">Transmembrane helix</keyword>
<dbReference type="Proteomes" id="UP001610563">
    <property type="component" value="Unassembled WGS sequence"/>
</dbReference>
<proteinExistence type="predicted"/>
<comment type="caution">
    <text evidence="2">The sequence shown here is derived from an EMBL/GenBank/DDBJ whole genome shotgun (WGS) entry which is preliminary data.</text>
</comment>
<keyword evidence="1" id="KW-0812">Transmembrane</keyword>
<dbReference type="EMBL" id="JBFTWV010000006">
    <property type="protein sequence ID" value="KAL2799820.1"/>
    <property type="molecule type" value="Genomic_DNA"/>
</dbReference>
<reference evidence="2 3" key="1">
    <citation type="submission" date="2024-07" db="EMBL/GenBank/DDBJ databases">
        <title>Section-level genome sequencing and comparative genomics of Aspergillus sections Usti and Cavernicolus.</title>
        <authorList>
            <consortium name="Lawrence Berkeley National Laboratory"/>
            <person name="Nybo J.L."/>
            <person name="Vesth T.C."/>
            <person name="Theobald S."/>
            <person name="Frisvad J.C."/>
            <person name="Larsen T.O."/>
            <person name="Kjaerboelling I."/>
            <person name="Rothschild-Mancinelli K."/>
            <person name="Lyhne E.K."/>
            <person name="Kogle M.E."/>
            <person name="Barry K."/>
            <person name="Clum A."/>
            <person name="Na H."/>
            <person name="Ledsgaard L."/>
            <person name="Lin J."/>
            <person name="Lipzen A."/>
            <person name="Kuo A."/>
            <person name="Riley R."/>
            <person name="Mondo S."/>
            <person name="Labutti K."/>
            <person name="Haridas S."/>
            <person name="Pangalinan J."/>
            <person name="Salamov A.A."/>
            <person name="Simmons B.A."/>
            <person name="Magnuson J.K."/>
            <person name="Chen J."/>
            <person name="Drula E."/>
            <person name="Henrissat B."/>
            <person name="Wiebenga A."/>
            <person name="Lubbers R.J."/>
            <person name="Gomes A.C."/>
            <person name="Makela M.R."/>
            <person name="Stajich J."/>
            <person name="Grigoriev I.V."/>
            <person name="Mortensen U.H."/>
            <person name="De Vries R.P."/>
            <person name="Baker S.E."/>
            <person name="Andersen M.R."/>
        </authorList>
    </citation>
    <scope>NUCLEOTIDE SEQUENCE [LARGE SCALE GENOMIC DNA]</scope>
    <source>
        <strain evidence="2 3">CBS 209.92</strain>
    </source>
</reference>
<evidence type="ECO:0000313" key="3">
    <source>
        <dbReference type="Proteomes" id="UP001610563"/>
    </source>
</evidence>
<evidence type="ECO:0000313" key="2">
    <source>
        <dbReference type="EMBL" id="KAL2799820.1"/>
    </source>
</evidence>
<sequence>MATFSPQCDTVMIIPRLTLGSMEHSFTSEVFARFLTQRQVSVMVDTNMLVLELKDLIVEKVNSTRDDPNKLESVNMRLIQKTDNGFRELLNGQSASFLGLVLLWATIFCLKVGGYASVGYSRWAELFRLYRLLCNRWG</sequence>
<organism evidence="2 3">
    <name type="scientific">Aspergillus keveii</name>
    <dbReference type="NCBI Taxonomy" id="714993"/>
    <lineage>
        <taxon>Eukaryota</taxon>
        <taxon>Fungi</taxon>
        <taxon>Dikarya</taxon>
        <taxon>Ascomycota</taxon>
        <taxon>Pezizomycotina</taxon>
        <taxon>Eurotiomycetes</taxon>
        <taxon>Eurotiomycetidae</taxon>
        <taxon>Eurotiales</taxon>
        <taxon>Aspergillaceae</taxon>
        <taxon>Aspergillus</taxon>
        <taxon>Aspergillus subgen. Nidulantes</taxon>
    </lineage>
</organism>
<evidence type="ECO:0000256" key="1">
    <source>
        <dbReference type="SAM" id="Phobius"/>
    </source>
</evidence>
<protein>
    <submittedName>
        <fullName evidence="2">Uncharacterized protein</fullName>
    </submittedName>
</protein>
<keyword evidence="1" id="KW-0472">Membrane</keyword>
<gene>
    <name evidence="2" type="ORF">BJX66DRAFT_229566</name>
</gene>
<feature type="transmembrane region" description="Helical" evidence="1">
    <location>
        <begin position="97"/>
        <end position="118"/>
    </location>
</feature>
<keyword evidence="3" id="KW-1185">Reference proteome</keyword>